<gene>
    <name evidence="1" type="ORF">KC01_LOCUS20377</name>
</gene>
<keyword evidence="2" id="KW-1185">Reference proteome</keyword>
<evidence type="ECO:0000313" key="1">
    <source>
        <dbReference type="EMBL" id="CAL1590943.1"/>
    </source>
</evidence>
<proteinExistence type="predicted"/>
<dbReference type="EMBL" id="OZ035841">
    <property type="protein sequence ID" value="CAL1590943.1"/>
    <property type="molecule type" value="Genomic_DNA"/>
</dbReference>
<sequence length="203" mass="22450">MPLGVWKWVTEMARWLRLNRTNNFCRELLMRYSWRHHGLGVTQNYFGHRRVPLLSAPPLTSLLPRPRLLPSSLLYPSPPSLTSFSWLLTSSPHLPLFNTSPPIFLSSSSSYLFLSLPPLTSSFLLTSTSHLLIHSAPPSLPITSSALSLASFSHILLFCSSPPPRSPSLFPLSLPLSAPSFSTSPHLLLLTSPFLLLLTGVVS</sequence>
<accession>A0AAV2KQ90</accession>
<organism evidence="1 2">
    <name type="scientific">Knipowitschia caucasica</name>
    <name type="common">Caucasian dwarf goby</name>
    <name type="synonym">Pomatoschistus caucasicus</name>
    <dbReference type="NCBI Taxonomy" id="637954"/>
    <lineage>
        <taxon>Eukaryota</taxon>
        <taxon>Metazoa</taxon>
        <taxon>Chordata</taxon>
        <taxon>Craniata</taxon>
        <taxon>Vertebrata</taxon>
        <taxon>Euteleostomi</taxon>
        <taxon>Actinopterygii</taxon>
        <taxon>Neopterygii</taxon>
        <taxon>Teleostei</taxon>
        <taxon>Neoteleostei</taxon>
        <taxon>Acanthomorphata</taxon>
        <taxon>Gobiaria</taxon>
        <taxon>Gobiiformes</taxon>
        <taxon>Gobioidei</taxon>
        <taxon>Gobiidae</taxon>
        <taxon>Gobiinae</taxon>
        <taxon>Knipowitschia</taxon>
    </lineage>
</organism>
<dbReference type="Proteomes" id="UP001497482">
    <property type="component" value="Chromosome 19"/>
</dbReference>
<reference evidence="1 2" key="1">
    <citation type="submission" date="2024-04" db="EMBL/GenBank/DDBJ databases">
        <authorList>
            <person name="Waldvogel A.-M."/>
            <person name="Schoenle A."/>
        </authorList>
    </citation>
    <scope>NUCLEOTIDE SEQUENCE [LARGE SCALE GENOMIC DNA]</scope>
</reference>
<evidence type="ECO:0000313" key="2">
    <source>
        <dbReference type="Proteomes" id="UP001497482"/>
    </source>
</evidence>
<protein>
    <submittedName>
        <fullName evidence="1">Uncharacterized protein</fullName>
    </submittedName>
</protein>
<dbReference type="AlphaFoldDB" id="A0AAV2KQ90"/>
<name>A0AAV2KQ90_KNICA</name>